<dbReference type="CDD" id="cd00063">
    <property type="entry name" value="FN3"/>
    <property type="match status" value="1"/>
</dbReference>
<dbReference type="InterPro" id="IPR003961">
    <property type="entry name" value="FN3_dom"/>
</dbReference>
<dbReference type="EMBL" id="PFMR01000158">
    <property type="protein sequence ID" value="PIZ16889.1"/>
    <property type="molecule type" value="Genomic_DNA"/>
</dbReference>
<sequence>MGEAYVGVADDINSLYWNPAGLSLLTGKQVTFTHNTWMQGVNYEYLAYGQSLCDLGSIGFSIAYLGVEPMQITNAAGVATGGSVDASDLMVGVAYAKAIGSLSIGATLKVLQERLAYNSAVGIGADIGILKKFEGIENLALGVNIQNIGTPLVFIDPLKASLMPLNIKAGGSCKLSENIVLALDINYAPLDARFSVNIGTELWCNKVLALRFGYRTGQLSDIDALAGITAGFGFRWEGCGIDYAFVPYGNMGQTHRISLVAEFGSAIKLAENSRMQMATPRVKADVKGKKVLLFWAPSEEENVAGYKIYVRKSLEENYRWIGVKPVSEAHYVFNAEPGTTYYIVVTAFSTDYPTIETPFTNEISVTPADVLALK</sequence>
<dbReference type="InterPro" id="IPR036116">
    <property type="entry name" value="FN3_sf"/>
</dbReference>
<dbReference type="NCBIfam" id="NF033709">
    <property type="entry name" value="PorV_fam"/>
    <property type="match status" value="1"/>
</dbReference>
<accession>A0A2M7SBN3</accession>
<dbReference type="InterPro" id="IPR013783">
    <property type="entry name" value="Ig-like_fold"/>
</dbReference>
<protein>
    <recommendedName>
        <fullName evidence="3">Fibronectin type-III domain-containing protein</fullName>
    </recommendedName>
</protein>
<organism evidence="1 2">
    <name type="scientific">Candidatus Desantisbacteria bacterium CG_4_10_14_0_8_um_filter_48_22</name>
    <dbReference type="NCBI Taxonomy" id="1974543"/>
    <lineage>
        <taxon>Bacteria</taxon>
        <taxon>Candidatus Desantisiibacteriota</taxon>
    </lineage>
</organism>
<evidence type="ECO:0000313" key="2">
    <source>
        <dbReference type="Proteomes" id="UP000229307"/>
    </source>
</evidence>
<dbReference type="Gene3D" id="2.60.40.10">
    <property type="entry name" value="Immunoglobulins"/>
    <property type="match status" value="1"/>
</dbReference>
<gene>
    <name evidence="1" type="ORF">COY52_05820</name>
</gene>
<reference evidence="2" key="1">
    <citation type="submission" date="2017-09" db="EMBL/GenBank/DDBJ databases">
        <title>Depth-based differentiation of microbial function through sediment-hosted aquifers and enrichment of novel symbionts in the deep terrestrial subsurface.</title>
        <authorList>
            <person name="Probst A.J."/>
            <person name="Ladd B."/>
            <person name="Jarett J.K."/>
            <person name="Geller-Mcgrath D.E."/>
            <person name="Sieber C.M.K."/>
            <person name="Emerson J.B."/>
            <person name="Anantharaman K."/>
            <person name="Thomas B.C."/>
            <person name="Malmstrom R."/>
            <person name="Stieglmeier M."/>
            <person name="Klingl A."/>
            <person name="Woyke T."/>
            <person name="Ryan C.M."/>
            <person name="Banfield J.F."/>
        </authorList>
    </citation>
    <scope>NUCLEOTIDE SEQUENCE [LARGE SCALE GENOMIC DNA]</scope>
</reference>
<evidence type="ECO:0008006" key="3">
    <source>
        <dbReference type="Google" id="ProtNLM"/>
    </source>
</evidence>
<comment type="caution">
    <text evidence="1">The sequence shown here is derived from an EMBL/GenBank/DDBJ whole genome shotgun (WGS) entry which is preliminary data.</text>
</comment>
<dbReference type="SUPFAM" id="SSF56935">
    <property type="entry name" value="Porins"/>
    <property type="match status" value="1"/>
</dbReference>
<dbReference type="Proteomes" id="UP000229307">
    <property type="component" value="Unassembled WGS sequence"/>
</dbReference>
<name>A0A2M7SBN3_9BACT</name>
<proteinExistence type="predicted"/>
<evidence type="ECO:0000313" key="1">
    <source>
        <dbReference type="EMBL" id="PIZ16889.1"/>
    </source>
</evidence>
<dbReference type="AlphaFoldDB" id="A0A2M7SBN3"/>
<dbReference type="Gene3D" id="2.40.160.60">
    <property type="entry name" value="Outer membrane protein transport protein (OMPP1/FadL/TodX)"/>
    <property type="match status" value="1"/>
</dbReference>
<dbReference type="SUPFAM" id="SSF49265">
    <property type="entry name" value="Fibronectin type III"/>
    <property type="match status" value="1"/>
</dbReference>